<protein>
    <submittedName>
        <fullName evidence="2">Uncharacterized protein</fullName>
    </submittedName>
</protein>
<dbReference type="AlphaFoldDB" id="I0YVV7"/>
<dbReference type="GeneID" id="17040514"/>
<dbReference type="KEGG" id="csl:COCSUDRAFT_66268"/>
<feature type="compositionally biased region" description="Basic residues" evidence="1">
    <location>
        <begin position="13"/>
        <end position="28"/>
    </location>
</feature>
<dbReference type="OrthoDB" id="10450367at2759"/>
<comment type="caution">
    <text evidence="2">The sequence shown here is derived from an EMBL/GenBank/DDBJ whole genome shotgun (WGS) entry which is preliminary data.</text>
</comment>
<feature type="region of interest" description="Disordered" evidence="1">
    <location>
        <begin position="1"/>
        <end position="54"/>
    </location>
</feature>
<name>I0YVV7_COCSC</name>
<accession>I0YVV7</accession>
<reference evidence="2 3" key="1">
    <citation type="journal article" date="2012" name="Genome Biol.">
        <title>The genome of the polar eukaryotic microalga coccomyxa subellipsoidea reveals traits of cold adaptation.</title>
        <authorList>
            <person name="Blanc G."/>
            <person name="Agarkova I."/>
            <person name="Grimwood J."/>
            <person name="Kuo A."/>
            <person name="Brueggeman A."/>
            <person name="Dunigan D."/>
            <person name="Gurnon J."/>
            <person name="Ladunga I."/>
            <person name="Lindquist E."/>
            <person name="Lucas S."/>
            <person name="Pangilinan J."/>
            <person name="Proschold T."/>
            <person name="Salamov A."/>
            <person name="Schmutz J."/>
            <person name="Weeks D."/>
            <person name="Yamada T."/>
            <person name="Claverie J.M."/>
            <person name="Grigoriev I."/>
            <person name="Van Etten J."/>
            <person name="Lomsadze A."/>
            <person name="Borodovsky M."/>
        </authorList>
    </citation>
    <scope>NUCLEOTIDE SEQUENCE [LARGE SCALE GENOMIC DNA]</scope>
    <source>
        <strain evidence="2 3">C-169</strain>
    </source>
</reference>
<evidence type="ECO:0000313" key="3">
    <source>
        <dbReference type="Proteomes" id="UP000007264"/>
    </source>
</evidence>
<sequence length="94" mass="10399">MNKFNRPRGNAVKQRKIKLRSTKKRSHVKEKASSLRVKVGGQRTGKSERRRQKAERAALRTAIAQGKVDLDMADLIPEAAQGPEGHAAAAEVEQ</sequence>
<organism evidence="2 3">
    <name type="scientific">Coccomyxa subellipsoidea (strain C-169)</name>
    <name type="common">Green microalga</name>
    <dbReference type="NCBI Taxonomy" id="574566"/>
    <lineage>
        <taxon>Eukaryota</taxon>
        <taxon>Viridiplantae</taxon>
        <taxon>Chlorophyta</taxon>
        <taxon>core chlorophytes</taxon>
        <taxon>Trebouxiophyceae</taxon>
        <taxon>Trebouxiophyceae incertae sedis</taxon>
        <taxon>Coccomyxaceae</taxon>
        <taxon>Coccomyxa</taxon>
        <taxon>Coccomyxa subellipsoidea</taxon>
    </lineage>
</organism>
<dbReference type="RefSeq" id="XP_005647070.1">
    <property type="nucleotide sequence ID" value="XM_005647013.1"/>
</dbReference>
<gene>
    <name evidence="2" type="ORF">COCSUDRAFT_66268</name>
</gene>
<proteinExistence type="predicted"/>
<evidence type="ECO:0000256" key="1">
    <source>
        <dbReference type="SAM" id="MobiDB-lite"/>
    </source>
</evidence>
<evidence type="ECO:0000313" key="2">
    <source>
        <dbReference type="EMBL" id="EIE22526.1"/>
    </source>
</evidence>
<keyword evidence="3" id="KW-1185">Reference proteome</keyword>
<dbReference type="EMBL" id="AGSI01000009">
    <property type="protein sequence ID" value="EIE22526.1"/>
    <property type="molecule type" value="Genomic_DNA"/>
</dbReference>
<dbReference type="Proteomes" id="UP000007264">
    <property type="component" value="Unassembled WGS sequence"/>
</dbReference>